<dbReference type="STRING" id="1963862.B4O97_13355"/>
<dbReference type="OrthoDB" id="370899at2"/>
<organism evidence="1 2">
    <name type="scientific">Marispirochaeta aestuarii</name>
    <dbReference type="NCBI Taxonomy" id="1963862"/>
    <lineage>
        <taxon>Bacteria</taxon>
        <taxon>Pseudomonadati</taxon>
        <taxon>Spirochaetota</taxon>
        <taxon>Spirochaetia</taxon>
        <taxon>Spirochaetales</taxon>
        <taxon>Spirochaetaceae</taxon>
        <taxon>Marispirochaeta</taxon>
    </lineage>
</organism>
<keyword evidence="2" id="KW-1185">Reference proteome</keyword>
<name>A0A1Y1RXA2_9SPIO</name>
<evidence type="ECO:0000313" key="2">
    <source>
        <dbReference type="Proteomes" id="UP000192343"/>
    </source>
</evidence>
<reference evidence="1 2" key="1">
    <citation type="submission" date="2017-03" db="EMBL/GenBank/DDBJ databases">
        <title>Draft Genome sequence of Marispirochaeta sp. strain JC444.</title>
        <authorList>
            <person name="Shivani Y."/>
            <person name="Subhash Y."/>
            <person name="Sasikala C."/>
            <person name="Ramana C."/>
        </authorList>
    </citation>
    <scope>NUCLEOTIDE SEQUENCE [LARGE SCALE GENOMIC DNA]</scope>
    <source>
        <strain evidence="1 2">JC444</strain>
    </source>
</reference>
<dbReference type="EMBL" id="MWQY01000014">
    <property type="protein sequence ID" value="ORC34294.1"/>
    <property type="molecule type" value="Genomic_DNA"/>
</dbReference>
<protein>
    <recommendedName>
        <fullName evidence="3">Cell division protein FtsL</fullName>
    </recommendedName>
</protein>
<gene>
    <name evidence="1" type="ORF">B4O97_13355</name>
</gene>
<evidence type="ECO:0000313" key="1">
    <source>
        <dbReference type="EMBL" id="ORC34294.1"/>
    </source>
</evidence>
<comment type="caution">
    <text evidence="1">The sequence shown here is derived from an EMBL/GenBank/DDBJ whole genome shotgun (WGS) entry which is preliminary data.</text>
</comment>
<evidence type="ECO:0008006" key="3">
    <source>
        <dbReference type="Google" id="ProtNLM"/>
    </source>
</evidence>
<accession>A0A1Y1RXA2</accession>
<dbReference type="Proteomes" id="UP000192343">
    <property type="component" value="Unassembled WGS sequence"/>
</dbReference>
<dbReference type="RefSeq" id="WP_083051540.1">
    <property type="nucleotide sequence ID" value="NZ_CAXXQO010000004.1"/>
</dbReference>
<proteinExistence type="predicted"/>
<sequence>MKRLLVVFMLFSVPALLFLNIWQGFRFWEAERYIARMQDEQQQLFEENKLMIVNIAVASSPSRISELARELGLEKTDQQDILRVRIPGRGNDG</sequence>
<dbReference type="AlphaFoldDB" id="A0A1Y1RXA2"/>